<dbReference type="RefSeq" id="WP_227773992.1">
    <property type="nucleotide sequence ID" value="NZ_BAABKX010000015.1"/>
</dbReference>
<sequence length="269" mass="29248">MSERDIIEQSDEPITGERIADDLRNLGITAGDTLLVHSSLSALGWVSGGAPAVVDALRSVVGDDGTLAMPTHTGLSDPEGWQNPPVPDDWKDEIRATMSPYRPEITPTRGMGAIPETFRSYPDVARSRHPHHSFAAWGTDAASVVADHEYDFGLGENSPLADVSDRDGTVLYLGTSYETSTSLHLAEHRGEFEKETVTDGAPVVEDGEREWIQLTGLDCEDGDFEQVGEAFEEARPETVARGTVGNADSVAMSQRELVDFASEWFSENR</sequence>
<organism evidence="4 5">
    <name type="scientific">Haladaptatus pallidirubidus</name>
    <dbReference type="NCBI Taxonomy" id="1008152"/>
    <lineage>
        <taxon>Archaea</taxon>
        <taxon>Methanobacteriati</taxon>
        <taxon>Methanobacteriota</taxon>
        <taxon>Stenosarchaea group</taxon>
        <taxon>Halobacteria</taxon>
        <taxon>Halobacteriales</taxon>
        <taxon>Haladaptataceae</taxon>
        <taxon>Haladaptatus</taxon>
    </lineage>
</organism>
<keyword evidence="3" id="KW-0012">Acyltransferase</keyword>
<evidence type="ECO:0000256" key="2">
    <source>
        <dbReference type="ARBA" id="ARBA00022679"/>
    </source>
</evidence>
<comment type="similarity">
    <text evidence="1">Belongs to the antibiotic N-acetyltransferase family.</text>
</comment>
<keyword evidence="2" id="KW-0808">Transferase</keyword>
<proteinExistence type="inferred from homology"/>
<dbReference type="GO" id="GO:0008080">
    <property type="term" value="F:N-acetyltransferase activity"/>
    <property type="evidence" value="ECO:0007669"/>
    <property type="project" value="InterPro"/>
</dbReference>
<gene>
    <name evidence="4" type="ORF">GCM10025751_38830</name>
</gene>
<dbReference type="PANTHER" id="PTHR11104">
    <property type="entry name" value="AMINOGLYCOSIDE N3-ACETYLTRANSFERASE"/>
    <property type="match status" value="1"/>
</dbReference>
<dbReference type="InterPro" id="IPR028345">
    <property type="entry name" value="Antibiotic_NAT-like"/>
</dbReference>
<accession>A0AAV3ULM8</accession>
<dbReference type="Proteomes" id="UP001501729">
    <property type="component" value="Unassembled WGS sequence"/>
</dbReference>
<comment type="caution">
    <text evidence="4">The sequence shown here is derived from an EMBL/GenBank/DDBJ whole genome shotgun (WGS) entry which is preliminary data.</text>
</comment>
<name>A0AAV3ULM8_9EURY</name>
<dbReference type="GO" id="GO:0046677">
    <property type="term" value="P:response to antibiotic"/>
    <property type="evidence" value="ECO:0007669"/>
    <property type="project" value="InterPro"/>
</dbReference>
<dbReference type="InterPro" id="IPR003679">
    <property type="entry name" value="Amioglycoside_AcTrfase"/>
</dbReference>
<reference evidence="4 5" key="1">
    <citation type="journal article" date="2019" name="Int. J. Syst. Evol. Microbiol.">
        <title>The Global Catalogue of Microorganisms (GCM) 10K type strain sequencing project: providing services to taxonomists for standard genome sequencing and annotation.</title>
        <authorList>
            <consortium name="The Broad Institute Genomics Platform"/>
            <consortium name="The Broad Institute Genome Sequencing Center for Infectious Disease"/>
            <person name="Wu L."/>
            <person name="Ma J."/>
        </authorList>
    </citation>
    <scope>NUCLEOTIDE SEQUENCE [LARGE SCALE GENOMIC DNA]</scope>
    <source>
        <strain evidence="4 5">JCM 17504</strain>
    </source>
</reference>
<dbReference type="EMBL" id="BAABKX010000015">
    <property type="protein sequence ID" value="GAA5057156.1"/>
    <property type="molecule type" value="Genomic_DNA"/>
</dbReference>
<dbReference type="SUPFAM" id="SSF110710">
    <property type="entry name" value="TTHA0583/YokD-like"/>
    <property type="match status" value="1"/>
</dbReference>
<dbReference type="PANTHER" id="PTHR11104:SF0">
    <property type="entry name" value="SPBETA PROPHAGE-DERIVED AMINOGLYCOSIDE N(3')-ACETYLTRANSFERASE-LIKE PROTEIN YOKD"/>
    <property type="match status" value="1"/>
</dbReference>
<keyword evidence="5" id="KW-1185">Reference proteome</keyword>
<evidence type="ECO:0000256" key="3">
    <source>
        <dbReference type="ARBA" id="ARBA00023315"/>
    </source>
</evidence>
<evidence type="ECO:0000256" key="1">
    <source>
        <dbReference type="ARBA" id="ARBA00006383"/>
    </source>
</evidence>
<evidence type="ECO:0000313" key="5">
    <source>
        <dbReference type="Proteomes" id="UP001501729"/>
    </source>
</evidence>
<dbReference type="Pfam" id="PF02522">
    <property type="entry name" value="Antibiotic_NAT"/>
    <property type="match status" value="1"/>
</dbReference>
<protein>
    <submittedName>
        <fullName evidence="4">AAC(3) family N-acetyltransferase</fullName>
    </submittedName>
</protein>
<evidence type="ECO:0000313" key="4">
    <source>
        <dbReference type="EMBL" id="GAA5057156.1"/>
    </source>
</evidence>
<dbReference type="GeneID" id="68614246"/>
<dbReference type="AlphaFoldDB" id="A0AAV3ULM8"/>